<evidence type="ECO:0000256" key="1">
    <source>
        <dbReference type="SAM" id="MobiDB-lite"/>
    </source>
</evidence>
<evidence type="ECO:0000259" key="2">
    <source>
        <dbReference type="SMART" id="SM00909"/>
    </source>
</evidence>
<dbReference type="InterPro" id="IPR019606">
    <property type="entry name" value="GerMN"/>
</dbReference>
<dbReference type="SMART" id="SM00909">
    <property type="entry name" value="Germane"/>
    <property type="match status" value="2"/>
</dbReference>
<feature type="domain" description="GerMN" evidence="2">
    <location>
        <begin position="221"/>
        <end position="310"/>
    </location>
</feature>
<dbReference type="Proteomes" id="UP000051888">
    <property type="component" value="Unassembled WGS sequence"/>
</dbReference>
<dbReference type="OrthoDB" id="1715058at2"/>
<feature type="domain" description="GerMN" evidence="2">
    <location>
        <begin position="69"/>
        <end position="158"/>
    </location>
</feature>
<dbReference type="STRING" id="157838.AN964_07575"/>
<sequence length="330" mass="36163">MYLTGCGLFNSDKKEQIDPPQKVSYDQKSGVKTNNKVSKNAIMTELYLIDKNGYVVAQTLPLPKSNSVAKQALQYLVKGGPVEELLPNGFQAVLPANTEVDVDIKNGTALVDFSNDFKKYKAEEEQKILQSITWTLTQFNTVKKVEIEVNGHKLSQMPVNGTAINPNGLTRKDGINVDTSGVVDITNTHPVTVYYPAENNADEVYYVPVTKRISNSENNDIKAIVKALAQGPKQSSNLLSAFNSDVQLLSDPKVEKGNVTLNFNEEIISSFESKQISEDVIDPLVLSLTELPDIQKVSIEVNGSTKLVDGQGKSLTKPVTRPEKVNTGSF</sequence>
<keyword evidence="4" id="KW-1185">Reference proteome</keyword>
<comment type="caution">
    <text evidence="3">The sequence shown here is derived from an EMBL/GenBank/DDBJ whole genome shotgun (WGS) entry which is preliminary data.</text>
</comment>
<proteinExistence type="predicted"/>
<dbReference type="PATRIC" id="fig|157838.3.peg.1665"/>
<dbReference type="Pfam" id="PF10646">
    <property type="entry name" value="Germane"/>
    <property type="match status" value="2"/>
</dbReference>
<protein>
    <submittedName>
        <fullName evidence="3">Sporulation protein</fullName>
    </submittedName>
</protein>
<dbReference type="AlphaFoldDB" id="A0A0Q3TNQ6"/>
<evidence type="ECO:0000313" key="3">
    <source>
        <dbReference type="EMBL" id="KQL55409.1"/>
    </source>
</evidence>
<dbReference type="EMBL" id="LJJC01000004">
    <property type="protein sequence ID" value="KQL55409.1"/>
    <property type="molecule type" value="Genomic_DNA"/>
</dbReference>
<reference evidence="3 4" key="1">
    <citation type="submission" date="2015-09" db="EMBL/GenBank/DDBJ databases">
        <title>Genome sequencing project for genomic taxonomy and phylogenomics of Bacillus-like bacteria.</title>
        <authorList>
            <person name="Liu B."/>
            <person name="Wang J."/>
            <person name="Zhu Y."/>
            <person name="Liu G."/>
            <person name="Chen Q."/>
            <person name="Chen Z."/>
            <person name="Lan J."/>
            <person name="Che J."/>
            <person name="Ge C."/>
            <person name="Shi H."/>
            <person name="Pan Z."/>
            <person name="Liu X."/>
        </authorList>
    </citation>
    <scope>NUCLEOTIDE SEQUENCE [LARGE SCALE GENOMIC DNA]</scope>
    <source>
        <strain evidence="3 4">LMG 18435</strain>
    </source>
</reference>
<feature type="region of interest" description="Disordered" evidence="1">
    <location>
        <begin position="310"/>
        <end position="330"/>
    </location>
</feature>
<gene>
    <name evidence="3" type="ORF">AN964_07575</name>
</gene>
<name>A0A0Q3TNQ6_9BACI</name>
<evidence type="ECO:0000313" key="4">
    <source>
        <dbReference type="Proteomes" id="UP000051888"/>
    </source>
</evidence>
<organism evidence="3 4">
    <name type="scientific">Heyndrickxia shackletonii</name>
    <dbReference type="NCBI Taxonomy" id="157838"/>
    <lineage>
        <taxon>Bacteria</taxon>
        <taxon>Bacillati</taxon>
        <taxon>Bacillota</taxon>
        <taxon>Bacilli</taxon>
        <taxon>Bacillales</taxon>
        <taxon>Bacillaceae</taxon>
        <taxon>Heyndrickxia</taxon>
    </lineage>
</organism>
<accession>A0A0Q3TNQ6</accession>